<dbReference type="RefSeq" id="XP_030746137.1">
    <property type="nucleotide sequence ID" value="XM_030890277.1"/>
</dbReference>
<reference evidence="4 5" key="1">
    <citation type="submission" date="2025-04" db="UniProtKB">
        <authorList>
            <consortium name="RefSeq"/>
        </authorList>
    </citation>
    <scope>IDENTIFICATION</scope>
    <source>
        <tissue evidence="4 5">Gonads</tissue>
    </source>
</reference>
<evidence type="ECO:0000256" key="1">
    <source>
        <dbReference type="SAM" id="MobiDB-lite"/>
    </source>
</evidence>
<dbReference type="InterPro" id="IPR005162">
    <property type="entry name" value="Retrotrans_gag_dom"/>
</dbReference>
<dbReference type="AlphaFoldDB" id="A0A6J2X4P3"/>
<evidence type="ECO:0000313" key="3">
    <source>
        <dbReference type="Proteomes" id="UP000504635"/>
    </source>
</evidence>
<evidence type="ECO:0000313" key="4">
    <source>
        <dbReference type="RefSeq" id="XP_030746137.1"/>
    </source>
</evidence>
<dbReference type="Proteomes" id="UP000504635">
    <property type="component" value="Unplaced"/>
</dbReference>
<dbReference type="RefSeq" id="XP_030754460.1">
    <property type="nucleotide sequence ID" value="XM_030898600.1"/>
</dbReference>
<dbReference type="Pfam" id="PF03732">
    <property type="entry name" value="Retrotrans_gag"/>
    <property type="match status" value="1"/>
</dbReference>
<proteinExistence type="predicted"/>
<dbReference type="PANTHER" id="PTHR33194">
    <property type="entry name" value="ZINC KNUCKLE DOMAINCONTAINING PROTEIN"/>
    <property type="match status" value="1"/>
</dbReference>
<organism evidence="3 4">
    <name type="scientific">Sitophilus oryzae</name>
    <name type="common">Rice weevil</name>
    <name type="synonym">Curculio oryzae</name>
    <dbReference type="NCBI Taxonomy" id="7048"/>
    <lineage>
        <taxon>Eukaryota</taxon>
        <taxon>Metazoa</taxon>
        <taxon>Ecdysozoa</taxon>
        <taxon>Arthropoda</taxon>
        <taxon>Hexapoda</taxon>
        <taxon>Insecta</taxon>
        <taxon>Pterygota</taxon>
        <taxon>Neoptera</taxon>
        <taxon>Endopterygota</taxon>
        <taxon>Coleoptera</taxon>
        <taxon>Polyphaga</taxon>
        <taxon>Cucujiformia</taxon>
        <taxon>Curculionidae</taxon>
        <taxon>Dryophthorinae</taxon>
        <taxon>Sitophilus</taxon>
    </lineage>
</organism>
<feature type="domain" description="Retrotransposon gag" evidence="2">
    <location>
        <begin position="53"/>
        <end position="124"/>
    </location>
</feature>
<protein>
    <submittedName>
        <fullName evidence="4">Uncharacterized protein LOC115874970</fullName>
    </submittedName>
    <submittedName>
        <fullName evidence="5">Uncharacterized protein LOC115881193</fullName>
    </submittedName>
    <submittedName>
        <fullName evidence="6">Uncharacterized protein LOC115885935</fullName>
    </submittedName>
</protein>
<evidence type="ECO:0000313" key="5">
    <source>
        <dbReference type="RefSeq" id="XP_030754460.1"/>
    </source>
</evidence>
<keyword evidence="3" id="KW-1185">Reference proteome</keyword>
<accession>A0A6J2X4P3</accession>
<sequence length="527" mass="62642">MMEFQRLPVLPKFVEPPTFDPRYDCPVSFISNYDKITDRNGWDCAYKIRYLQCYLKHASVFWFEKYAKNKNNLHKTWPDLKRDFILNFGGDIAIRKLKSKLRSRKQDANEDIKHYYFGLLSMFQEIYDEINFDQFRDYFENGLHPSYDKYYYMLSSRDMDFTTLKSIIFKLSDLKDRSSDCNTLARSSRFYEGSTNLNNSASKNNYKHNDYYNYNSDDLKRNKRQVEHDSSYNGHRVEDIDNVRGKSGHENKNYRYNNTDEYNFNTNYERRQQKLIEDNRTKSFEQNPPLVEDYQSRIFEQNPPLFERQTADMHGIFIVSEEHEIEENSVNILEEDDLDSLNLESARIEEYCDALPVAMGYAQAEEVNDTLPVAIEFAQVEEDDALPVASEVMPAEDEWNTLPGNVEEDEIEKWNPFFLEEEKCNSSSVPMFCFNNVEDKDIPPTQEVTHIRSKSIRLLDNPCWNRQFDYFDRKTNVPREETRNEFRPQQVISCTTRTLDMMTKRPNAKMAKDIIIHPSHPPWTRCL</sequence>
<dbReference type="RefSeq" id="XP_030760831.1">
    <property type="nucleotide sequence ID" value="XM_030904971.1"/>
</dbReference>
<feature type="region of interest" description="Disordered" evidence="1">
    <location>
        <begin position="225"/>
        <end position="259"/>
    </location>
</feature>
<name>A0A6J2X4P3_SITOR</name>
<dbReference type="GeneID" id="115874970"/>
<dbReference type="KEGG" id="soy:115881193"/>
<feature type="compositionally biased region" description="Basic and acidic residues" evidence="1">
    <location>
        <begin position="225"/>
        <end position="253"/>
    </location>
</feature>
<dbReference type="KEGG" id="soy:115874970"/>
<evidence type="ECO:0000313" key="6">
    <source>
        <dbReference type="RefSeq" id="XP_030760831.1"/>
    </source>
</evidence>
<evidence type="ECO:0000259" key="2">
    <source>
        <dbReference type="Pfam" id="PF03732"/>
    </source>
</evidence>
<dbReference type="PANTHER" id="PTHR33194:SF4">
    <property type="entry name" value="CCHC-TYPE DOMAIN-CONTAINING PROTEIN"/>
    <property type="match status" value="1"/>
</dbReference>
<dbReference type="KEGG" id="soy:115885935"/>
<gene>
    <name evidence="4" type="primary">LOC115874970</name>
    <name evidence="5" type="synonym">LOC115881193</name>
    <name evidence="6" type="synonym">LOC115885935</name>
</gene>